<dbReference type="RefSeq" id="WP_310303609.1">
    <property type="nucleotide sequence ID" value="NZ_BAAAXB010000001.1"/>
</dbReference>
<gene>
    <name evidence="1" type="ORF">J2S66_000648</name>
</gene>
<comment type="caution">
    <text evidence="1">The sequence shown here is derived from an EMBL/GenBank/DDBJ whole genome shotgun (WGS) entry which is preliminary data.</text>
</comment>
<dbReference type="Proteomes" id="UP001268819">
    <property type="component" value="Unassembled WGS sequence"/>
</dbReference>
<sequence>MSGDRDFPPALHALAGLDLDPEEYDYEPYPEFTPAGETTDWLRSWTGNDELDGAPYRVFAQDGTGGLAALWLTRPGAPLDGQPVVFFGSEGAVGVVARDLGDFLWLMADGVGPMEAVEFGATGSEPNAELRAVAEEFAPGRERTAADVLAAARAEFPDFAEEFLASCRH</sequence>
<protein>
    <recommendedName>
        <fullName evidence="3">SMI1/KNR4 family protein</fullName>
    </recommendedName>
</protein>
<accession>A0ABU1PNM4</accession>
<evidence type="ECO:0000313" key="2">
    <source>
        <dbReference type="Proteomes" id="UP001268819"/>
    </source>
</evidence>
<name>A0ABU1PNM4_9PSEU</name>
<organism evidence="1 2">
    <name type="scientific">Saccharothrix longispora</name>
    <dbReference type="NCBI Taxonomy" id="33920"/>
    <lineage>
        <taxon>Bacteria</taxon>
        <taxon>Bacillati</taxon>
        <taxon>Actinomycetota</taxon>
        <taxon>Actinomycetes</taxon>
        <taxon>Pseudonocardiales</taxon>
        <taxon>Pseudonocardiaceae</taxon>
        <taxon>Saccharothrix</taxon>
    </lineage>
</organism>
<keyword evidence="2" id="KW-1185">Reference proteome</keyword>
<evidence type="ECO:0000313" key="1">
    <source>
        <dbReference type="EMBL" id="MDR6592264.1"/>
    </source>
</evidence>
<evidence type="ECO:0008006" key="3">
    <source>
        <dbReference type="Google" id="ProtNLM"/>
    </source>
</evidence>
<proteinExistence type="predicted"/>
<dbReference type="EMBL" id="JAVDSG010000001">
    <property type="protein sequence ID" value="MDR6592264.1"/>
    <property type="molecule type" value="Genomic_DNA"/>
</dbReference>
<reference evidence="1 2" key="1">
    <citation type="submission" date="2023-07" db="EMBL/GenBank/DDBJ databases">
        <title>Sequencing the genomes of 1000 actinobacteria strains.</title>
        <authorList>
            <person name="Klenk H.-P."/>
        </authorList>
    </citation>
    <scope>NUCLEOTIDE SEQUENCE [LARGE SCALE GENOMIC DNA]</scope>
    <source>
        <strain evidence="1 2">DSM 43749</strain>
    </source>
</reference>